<reference evidence="2 3" key="1">
    <citation type="submission" date="2018-11" db="EMBL/GenBank/DDBJ databases">
        <title>Mesobaculum littorinae gen. nov., sp. nov., isolated from Littorina scabra that represents a novel genus of the order Rhodobacteraceae.</title>
        <authorList>
            <person name="Li F."/>
        </authorList>
    </citation>
    <scope>NUCLEOTIDE SEQUENCE [LARGE SCALE GENOMIC DNA]</scope>
    <source>
        <strain evidence="2 3">M0103</strain>
    </source>
</reference>
<gene>
    <name evidence="2" type="ORF">EKE94_10830</name>
</gene>
<dbReference type="InterPro" id="IPR010626">
    <property type="entry name" value="DUF1217"/>
</dbReference>
<evidence type="ECO:0000256" key="1">
    <source>
        <dbReference type="SAM" id="MobiDB-lite"/>
    </source>
</evidence>
<dbReference type="Gene3D" id="1.10.3700.10">
    <property type="entry name" value="AGR C 984p-like"/>
    <property type="match status" value="1"/>
</dbReference>
<dbReference type="InterPro" id="IPR023157">
    <property type="entry name" value="AGR-C-984p-like_sf"/>
</dbReference>
<feature type="region of interest" description="Disordered" evidence="1">
    <location>
        <begin position="1"/>
        <end position="21"/>
    </location>
</feature>
<protein>
    <submittedName>
        <fullName evidence="2">DUF1217 domain-containing protein</fullName>
    </submittedName>
</protein>
<feature type="compositionally biased region" description="Low complexity" evidence="1">
    <location>
        <begin position="11"/>
        <end position="21"/>
    </location>
</feature>
<dbReference type="EMBL" id="RQXX01000003">
    <property type="protein sequence ID" value="RVV97955.1"/>
    <property type="molecule type" value="Genomic_DNA"/>
</dbReference>
<evidence type="ECO:0000313" key="3">
    <source>
        <dbReference type="Proteomes" id="UP000285908"/>
    </source>
</evidence>
<dbReference type="SUPFAM" id="SSF158837">
    <property type="entry name" value="AGR C 984p-like"/>
    <property type="match status" value="1"/>
</dbReference>
<dbReference type="Pfam" id="PF06748">
    <property type="entry name" value="DUF1217"/>
    <property type="match status" value="1"/>
</dbReference>
<keyword evidence="3" id="KW-1185">Reference proteome</keyword>
<evidence type="ECO:0000313" key="2">
    <source>
        <dbReference type="EMBL" id="RVV97955.1"/>
    </source>
</evidence>
<accession>A0A438AH59</accession>
<comment type="caution">
    <text evidence="2">The sequence shown here is derived from an EMBL/GenBank/DDBJ whole genome shotgun (WGS) entry which is preliminary data.</text>
</comment>
<name>A0A438AH59_9RHOB</name>
<dbReference type="OrthoDB" id="7824597at2"/>
<sequence length="301" mass="33023">MPDPRDRRGAGRPALLRAESPACAAAAGRPADGRSVGMSFRPVVPLPGHAGWAFLKRTRPAQQEAFQQTGQVKRLSDHFTESISKVTSVEDLMSDRRLREVALGAFGLKDDIDSHYFVKQILSSNTREDGSLANKMSDKRYLAMARAFGFGDLGGPRTGDTGFARRILDQYHDREFEAAIGESDPNMRLVLGLNRDLGDVVKRSDNTNANWYAVMANPPLRQVFETALGLPKAFGTLDLDRQLSTFRDRAEAQFGVREIADFNNDEMQSKLVTRFLAMADLQAGTTRGMTGASIALTLLGG</sequence>
<proteinExistence type="predicted"/>
<dbReference type="AlphaFoldDB" id="A0A438AH59"/>
<dbReference type="Proteomes" id="UP000285908">
    <property type="component" value="Unassembled WGS sequence"/>
</dbReference>
<organism evidence="2 3">
    <name type="scientific">Mesobaculum littorinae</name>
    <dbReference type="NCBI Taxonomy" id="2486419"/>
    <lineage>
        <taxon>Bacteria</taxon>
        <taxon>Pseudomonadati</taxon>
        <taxon>Pseudomonadota</taxon>
        <taxon>Alphaproteobacteria</taxon>
        <taxon>Rhodobacterales</taxon>
        <taxon>Roseobacteraceae</taxon>
        <taxon>Mesobaculum</taxon>
    </lineage>
</organism>